<evidence type="ECO:0000313" key="3">
    <source>
        <dbReference type="EMBL" id="RBT68550.1"/>
    </source>
</evidence>
<dbReference type="CDD" id="cd00063">
    <property type="entry name" value="FN3"/>
    <property type="match status" value="1"/>
</dbReference>
<dbReference type="InterPro" id="IPR013783">
    <property type="entry name" value="Ig-like_fold"/>
</dbReference>
<dbReference type="InterPro" id="IPR036116">
    <property type="entry name" value="FN3_sf"/>
</dbReference>
<dbReference type="Gene3D" id="3.40.390.10">
    <property type="entry name" value="Collagenase (Catalytic Domain)"/>
    <property type="match status" value="1"/>
</dbReference>
<comment type="caution">
    <text evidence="3">The sequence shown here is derived from an EMBL/GenBank/DDBJ whole genome shotgun (WGS) entry which is preliminary data.</text>
</comment>
<dbReference type="SMART" id="SM00060">
    <property type="entry name" value="FN3"/>
    <property type="match status" value="2"/>
</dbReference>
<dbReference type="InterPro" id="IPR003961">
    <property type="entry name" value="FN3_dom"/>
</dbReference>
<evidence type="ECO:0000313" key="4">
    <source>
        <dbReference type="Proteomes" id="UP000253498"/>
    </source>
</evidence>
<evidence type="ECO:0000259" key="2">
    <source>
        <dbReference type="PROSITE" id="PS50853"/>
    </source>
</evidence>
<dbReference type="SUPFAM" id="SSF56399">
    <property type="entry name" value="ADP-ribosylation"/>
    <property type="match status" value="1"/>
</dbReference>
<keyword evidence="1" id="KW-0732">Signal</keyword>
<organism evidence="3 4">
    <name type="scientific">Enterococcus hirae</name>
    <dbReference type="NCBI Taxonomy" id="1354"/>
    <lineage>
        <taxon>Bacteria</taxon>
        <taxon>Bacillati</taxon>
        <taxon>Bacillota</taxon>
        <taxon>Bacilli</taxon>
        <taxon>Lactobacillales</taxon>
        <taxon>Enterococcaceae</taxon>
        <taxon>Enterococcus</taxon>
    </lineage>
</organism>
<feature type="signal peptide" evidence="1">
    <location>
        <begin position="1"/>
        <end position="20"/>
    </location>
</feature>
<dbReference type="Gene3D" id="2.60.40.10">
    <property type="entry name" value="Immunoglobulins"/>
    <property type="match status" value="8"/>
</dbReference>
<dbReference type="Pfam" id="PF07523">
    <property type="entry name" value="Big_3"/>
    <property type="match status" value="5"/>
</dbReference>
<dbReference type="Proteomes" id="UP000253498">
    <property type="component" value="Unassembled WGS sequence"/>
</dbReference>
<dbReference type="PROSITE" id="PS50853">
    <property type="entry name" value="FN3"/>
    <property type="match status" value="2"/>
</dbReference>
<dbReference type="EMBL" id="LESJ01000005">
    <property type="protein sequence ID" value="RBT68550.1"/>
    <property type="molecule type" value="Genomic_DNA"/>
</dbReference>
<evidence type="ECO:0000256" key="1">
    <source>
        <dbReference type="SAM" id="SignalP"/>
    </source>
</evidence>
<dbReference type="InterPro" id="IPR022038">
    <property type="entry name" value="Ig-like_bact"/>
</dbReference>
<dbReference type="Pfam" id="PF00041">
    <property type="entry name" value="fn3"/>
    <property type="match status" value="1"/>
</dbReference>
<protein>
    <recommendedName>
        <fullName evidence="2">Fibronectin type-III domain-containing protein</fullName>
    </recommendedName>
</protein>
<dbReference type="InterPro" id="IPR024079">
    <property type="entry name" value="MetalloPept_cat_dom_sf"/>
</dbReference>
<feature type="domain" description="Fibronectin type-III" evidence="2">
    <location>
        <begin position="598"/>
        <end position="705"/>
    </location>
</feature>
<accession>A0AB37IGH6</accession>
<sequence length="1286" mass="145365">MKKLLLSLLPLTMLLNPASSVITHEMNEVTLPLISYTQNNKQTLQEVKDSNNLETTVDALNLANDSKAALAWSNRHFPTVFNEDIKFITGINKKLRIKYLNRSEYYQPQQNIKLLDDLFLTQASEDINLYANFTPDDFGINSEYFISNPDKIYQSMLKNSRYGIDHGYLLGSLTKNKLNLENNEYIQLKITVPKGTKMMRVGTLLDSKYVLPRESTLHYTLSNFNQKDKTITINALLVDRSELEHETTELENKSNHEMKSLYNTPSNLVKLTPLGLNAGLVLTNSIRVISHTLDSLSSNHILTENLLEKEKLHFTNGLFVHTKALEKLNQYYPAEQWQQVFEQNYDLKHLGLTQSWDDDKGYFSDSDSVITFSHYEPTDNLPQLDVNKTLSSTVIHEIFHYLIDLKDRFKHKELFKDDPIAFETKIKQLKEAEINELVALLNSSYAKSNWEEFICEAFAAKFNPDKEISNRFKQEVPKTNRMLDILFDEAPPSAPNHLKTIEVGGNSATLTFDHSTDNTGVEKYQIYKNGELTKTVLAPKDANDLSYPDPGKHSQNLKVTFDDLEQAKEYEFYVVAVDDAWNESEKSSILKVTTRDVEPPKLTGPLTGQPLVSSAARFSWPPPTDNQKVKEVRLYRRHSSSLLVEYTPSFLTTNETFFIVPEGTNYYTDFTVEKGQSYTYYMTAIDEAGNESEQSNQVIIRTEDKHDEKQNEDRAENITSSQATLNWSGLFGGLNVSGFNIFGWFSGGGGWLFGGMTSVAGSVTSSLVNLTLGMSHHFVIVPIDSQGNPIHAGIQISVDSVDRSSIQTKNSILYQGQEWRKEDNFVHATDEDGKDIPFKDGRITTNGARIDTSKPGVYELTYTFKGIAKRTDSTFTVTVKEDNSSIQTKNSILYQGQKWHQEDNFVHATDEDGNEISFEDERIVTNNASVDTNKPGIYDLTYTFKGIAKNTDSPFSVTVKENKTSIHTKDTVLYVGEAWTKKVNFLSATDADGKTVSFDDPRISVNGTVDTHKPGDYTIVYQFTDKGKTVTSTTNVTVKEDLTSIKTKDSRLYTLQQWTKADNLLYATDADGNEIPADDERIFISRAANTAKPGVYEVIYSLQGKSKTFKDTAIITVVEDQTTLELKDVTLYTGQTFDPNSPFKNVTDKDGQKLEAKDVEEYYIDEIKTKELDTSKPGTHTIRIAYYDATNNWKYSTRQQITIKEDLSSIVTKDNVVFVGEKWNKQDAFVSATDEDGKSVPYSNGRITTNGAKIDTSKPGVYQLTYTFKGLVKRTDSTFTVTVKEK</sequence>
<dbReference type="RefSeq" id="WP_096709974.1">
    <property type="nucleotide sequence ID" value="NZ_JBMOUR010000005.1"/>
</dbReference>
<dbReference type="Gene3D" id="3.90.176.10">
    <property type="entry name" value="Toxin ADP-ribosyltransferase, Chain A, domain 1"/>
    <property type="match status" value="1"/>
</dbReference>
<reference evidence="3 4" key="1">
    <citation type="submission" date="2015-06" db="EMBL/GenBank/DDBJ databases">
        <title>The Genome Sequence of Enterococcus hirae 88EA1.</title>
        <authorList>
            <consortium name="The Broad Institute Genomics Platform"/>
            <consortium name="The Broad Institute Genome Sequencing Center for Infectious Disease"/>
            <person name="Earl A.M."/>
            <person name="Van Tyne D."/>
            <person name="Lebreton F."/>
            <person name="Saavedra J.T."/>
            <person name="Gilmore M.S."/>
            <person name="Manson McGuire A."/>
            <person name="Clock S."/>
            <person name="Crupain M."/>
            <person name="Rangan U."/>
            <person name="Young S."/>
            <person name="Abouelleil A."/>
            <person name="Cao P."/>
            <person name="Chapman S.B."/>
            <person name="Griggs A."/>
            <person name="Priest M."/>
            <person name="Shea T."/>
            <person name="Wortman J."/>
            <person name="Nusbaum C."/>
            <person name="Birren B."/>
        </authorList>
    </citation>
    <scope>NUCLEOTIDE SEQUENCE [LARGE SCALE GENOMIC DNA]</scope>
    <source>
        <strain evidence="3 4">88EA1</strain>
    </source>
</reference>
<proteinExistence type="predicted"/>
<feature type="domain" description="Fibronectin type-III" evidence="2">
    <location>
        <begin position="491"/>
        <end position="597"/>
    </location>
</feature>
<gene>
    <name evidence="3" type="ORF">EB03_01684</name>
</gene>
<name>A0AB37IGH6_ENTHR</name>
<dbReference type="GO" id="GO:0008237">
    <property type="term" value="F:metallopeptidase activity"/>
    <property type="evidence" value="ECO:0007669"/>
    <property type="project" value="InterPro"/>
</dbReference>
<feature type="chain" id="PRO_5044279693" description="Fibronectin type-III domain-containing protein" evidence="1">
    <location>
        <begin position="21"/>
        <end position="1286"/>
    </location>
</feature>
<dbReference type="SUPFAM" id="SSF49265">
    <property type="entry name" value="Fibronectin type III"/>
    <property type="match status" value="1"/>
</dbReference>